<evidence type="ECO:0000256" key="4">
    <source>
        <dbReference type="ARBA" id="ARBA00022989"/>
    </source>
</evidence>
<feature type="transmembrane region" description="Helical" evidence="6">
    <location>
        <begin position="33"/>
        <end position="50"/>
    </location>
</feature>
<evidence type="ECO:0000256" key="6">
    <source>
        <dbReference type="SAM" id="Phobius"/>
    </source>
</evidence>
<protein>
    <submittedName>
        <fullName evidence="8">Polysaccharide synthesis protein GtrA</fullName>
    </submittedName>
</protein>
<keyword evidence="3 6" id="KW-0812">Transmembrane</keyword>
<dbReference type="AlphaFoldDB" id="A0A423JF59"/>
<evidence type="ECO:0000256" key="5">
    <source>
        <dbReference type="ARBA" id="ARBA00023136"/>
    </source>
</evidence>
<comment type="similarity">
    <text evidence="2">Belongs to the GtrA family.</text>
</comment>
<keyword evidence="5 6" id="KW-0472">Membrane</keyword>
<dbReference type="EMBL" id="MOBL01000003">
    <property type="protein sequence ID" value="RON36344.1"/>
    <property type="molecule type" value="Genomic_DNA"/>
</dbReference>
<keyword evidence="4 6" id="KW-1133">Transmembrane helix</keyword>
<proteinExistence type="inferred from homology"/>
<dbReference type="InterPro" id="IPR051401">
    <property type="entry name" value="GtrA_CellWall_Glycosyl"/>
</dbReference>
<feature type="transmembrane region" description="Helical" evidence="6">
    <location>
        <begin position="70"/>
        <end position="90"/>
    </location>
</feature>
<dbReference type="RefSeq" id="WP_123494516.1">
    <property type="nucleotide sequence ID" value="NZ_MOBL01000003.1"/>
</dbReference>
<evidence type="ECO:0000256" key="2">
    <source>
        <dbReference type="ARBA" id="ARBA00009399"/>
    </source>
</evidence>
<evidence type="ECO:0000313" key="9">
    <source>
        <dbReference type="Proteomes" id="UP000283260"/>
    </source>
</evidence>
<dbReference type="PANTHER" id="PTHR38459">
    <property type="entry name" value="PROPHAGE BACTOPRENOL-LINKED GLUCOSE TRANSLOCASE HOMOLOG"/>
    <property type="match status" value="1"/>
</dbReference>
<sequence>MTFAKYIGVQAFAYALDMSSFLLFSYLLGGHLIVANIFSKLISAVFGFFLHRHFTFQSTESNGRKQAFSYFSLVAINIPVNSGLFGLTLSIIAPPALAKFIADVACLAINYWISKVAIFHKKPTPDTTPTDS</sequence>
<gene>
    <name evidence="8" type="ORF">BK661_02860</name>
</gene>
<name>A0A423JF59_9PSED</name>
<comment type="caution">
    <text evidence="8">The sequence shown here is derived from an EMBL/GenBank/DDBJ whole genome shotgun (WGS) entry which is preliminary data.</text>
</comment>
<dbReference type="Proteomes" id="UP000283260">
    <property type="component" value="Unassembled WGS sequence"/>
</dbReference>
<dbReference type="InterPro" id="IPR007267">
    <property type="entry name" value="GtrA_DPMS_TM"/>
</dbReference>
<comment type="subcellular location">
    <subcellularLocation>
        <location evidence="1">Membrane</location>
        <topology evidence="1">Multi-pass membrane protein</topology>
    </subcellularLocation>
</comment>
<evidence type="ECO:0000313" key="8">
    <source>
        <dbReference type="EMBL" id="RON36344.1"/>
    </source>
</evidence>
<dbReference type="GO" id="GO:0000271">
    <property type="term" value="P:polysaccharide biosynthetic process"/>
    <property type="evidence" value="ECO:0007669"/>
    <property type="project" value="InterPro"/>
</dbReference>
<feature type="domain" description="GtrA/DPMS transmembrane" evidence="7">
    <location>
        <begin position="5"/>
        <end position="119"/>
    </location>
</feature>
<accession>A0A423JF59</accession>
<organism evidence="8 9">
    <name type="scientific">Pseudomonas frederiksbergensis</name>
    <dbReference type="NCBI Taxonomy" id="104087"/>
    <lineage>
        <taxon>Bacteria</taxon>
        <taxon>Pseudomonadati</taxon>
        <taxon>Pseudomonadota</taxon>
        <taxon>Gammaproteobacteria</taxon>
        <taxon>Pseudomonadales</taxon>
        <taxon>Pseudomonadaceae</taxon>
        <taxon>Pseudomonas</taxon>
    </lineage>
</organism>
<dbReference type="PANTHER" id="PTHR38459:SF1">
    <property type="entry name" value="PROPHAGE BACTOPRENOL-LINKED GLUCOSE TRANSLOCASE HOMOLOG"/>
    <property type="match status" value="1"/>
</dbReference>
<evidence type="ECO:0000256" key="1">
    <source>
        <dbReference type="ARBA" id="ARBA00004141"/>
    </source>
</evidence>
<evidence type="ECO:0000256" key="3">
    <source>
        <dbReference type="ARBA" id="ARBA00022692"/>
    </source>
</evidence>
<dbReference type="Pfam" id="PF04138">
    <property type="entry name" value="GtrA_DPMS_TM"/>
    <property type="match status" value="1"/>
</dbReference>
<reference evidence="8 9" key="1">
    <citation type="submission" date="2016-10" db="EMBL/GenBank/DDBJ databases">
        <title>Comparative genome analysis of multiple Pseudomonas spp. focuses on biocontrol and plant growth promoting traits.</title>
        <authorList>
            <person name="Tao X.-Y."/>
            <person name="Taylor C.G."/>
        </authorList>
    </citation>
    <scope>NUCLEOTIDE SEQUENCE [LARGE SCALE GENOMIC DNA]</scope>
    <source>
        <strain evidence="8 9">94G2</strain>
    </source>
</reference>
<evidence type="ECO:0000259" key="7">
    <source>
        <dbReference type="Pfam" id="PF04138"/>
    </source>
</evidence>
<dbReference type="GO" id="GO:0005886">
    <property type="term" value="C:plasma membrane"/>
    <property type="evidence" value="ECO:0007669"/>
    <property type="project" value="TreeGrafter"/>
</dbReference>